<dbReference type="EMBL" id="JAUOZU010000001">
    <property type="protein sequence ID" value="MDO6962414.1"/>
    <property type="molecule type" value="Genomic_DNA"/>
</dbReference>
<protein>
    <submittedName>
        <fullName evidence="4">Sugar transferase</fullName>
    </submittedName>
</protein>
<accession>A0ABT8YFE3</accession>
<evidence type="ECO:0000256" key="1">
    <source>
        <dbReference type="ARBA" id="ARBA00006464"/>
    </source>
</evidence>
<keyword evidence="4" id="KW-0808">Transferase</keyword>
<organism evidence="4 5">
    <name type="scientific">Rhizobium alvei</name>
    <dbReference type="NCBI Taxonomy" id="1132659"/>
    <lineage>
        <taxon>Bacteria</taxon>
        <taxon>Pseudomonadati</taxon>
        <taxon>Pseudomonadota</taxon>
        <taxon>Alphaproteobacteria</taxon>
        <taxon>Hyphomicrobiales</taxon>
        <taxon>Rhizobiaceae</taxon>
        <taxon>Rhizobium/Agrobacterium group</taxon>
        <taxon>Rhizobium</taxon>
    </lineage>
</organism>
<name>A0ABT8YFE3_9HYPH</name>
<proteinExistence type="inferred from homology"/>
<dbReference type="Pfam" id="PF02397">
    <property type="entry name" value="Bac_transf"/>
    <property type="match status" value="1"/>
</dbReference>
<evidence type="ECO:0000259" key="3">
    <source>
        <dbReference type="Pfam" id="PF02397"/>
    </source>
</evidence>
<dbReference type="InterPro" id="IPR003362">
    <property type="entry name" value="Bact_transf"/>
</dbReference>
<comment type="caution">
    <text evidence="4">The sequence shown here is derived from an EMBL/GenBank/DDBJ whole genome shotgun (WGS) entry which is preliminary data.</text>
</comment>
<evidence type="ECO:0000256" key="2">
    <source>
        <dbReference type="ARBA" id="ARBA00023169"/>
    </source>
</evidence>
<dbReference type="PANTHER" id="PTHR30576:SF0">
    <property type="entry name" value="UNDECAPRENYL-PHOSPHATE N-ACETYLGALACTOSAMINYL 1-PHOSPHATE TRANSFERASE-RELATED"/>
    <property type="match status" value="1"/>
</dbReference>
<comment type="similarity">
    <text evidence="1">Belongs to the bacterial sugar transferase family.</text>
</comment>
<reference evidence="4" key="1">
    <citation type="journal article" date="2015" name="Int. J. Syst. Evol. Microbiol.">
        <title>Rhizobium alvei sp. nov., isolated from a freshwater river.</title>
        <authorList>
            <person name="Sheu S.Y."/>
            <person name="Huang H.W."/>
            <person name="Young C.C."/>
            <person name="Chen W.M."/>
        </authorList>
    </citation>
    <scope>NUCLEOTIDE SEQUENCE</scope>
    <source>
        <strain evidence="4">TNR-22</strain>
    </source>
</reference>
<evidence type="ECO:0000313" key="5">
    <source>
        <dbReference type="Proteomes" id="UP001174932"/>
    </source>
</evidence>
<feature type="domain" description="Bacterial sugar transferase" evidence="3">
    <location>
        <begin position="4"/>
        <end position="190"/>
    </location>
</feature>
<dbReference type="RefSeq" id="WP_304374748.1">
    <property type="nucleotide sequence ID" value="NZ_JAUOZU010000001.1"/>
</dbReference>
<dbReference type="GO" id="GO:0016740">
    <property type="term" value="F:transferase activity"/>
    <property type="evidence" value="ECO:0007669"/>
    <property type="project" value="UniProtKB-KW"/>
</dbReference>
<evidence type="ECO:0000313" key="4">
    <source>
        <dbReference type="EMBL" id="MDO6962414.1"/>
    </source>
</evidence>
<dbReference type="PANTHER" id="PTHR30576">
    <property type="entry name" value="COLANIC BIOSYNTHESIS UDP-GLUCOSE LIPID CARRIER TRANSFERASE"/>
    <property type="match status" value="1"/>
</dbReference>
<gene>
    <name evidence="4" type="ORF">Q4481_00515</name>
</gene>
<reference evidence="4" key="2">
    <citation type="submission" date="2023-07" db="EMBL/GenBank/DDBJ databases">
        <authorList>
            <person name="Shen H."/>
        </authorList>
    </citation>
    <scope>NUCLEOTIDE SEQUENCE</scope>
    <source>
        <strain evidence="4">TNR-22</strain>
    </source>
</reference>
<dbReference type="Proteomes" id="UP001174932">
    <property type="component" value="Unassembled WGS sequence"/>
</dbReference>
<sequence length="198" mass="22055">MALKRAMDIAVSASALLVLAPFFMLIAIAIKIENPGPVFFTQLRWGRGGKKIKVFKFRSMRTDLCDYSGVAQTTANDPRVTRIGAFLRKTNIDELPQLINILTGDMSLVGPRCHVPGMLAAGQLYEELVETYHLRHLVRPGLTGLAQANGFRGPTDREDLARGRINHDLEYIRTFSILLDVKILVNTFVREIRGGTGF</sequence>
<keyword evidence="5" id="KW-1185">Reference proteome</keyword>
<keyword evidence="2" id="KW-0270">Exopolysaccharide synthesis</keyword>